<proteinExistence type="predicted"/>
<protein>
    <submittedName>
        <fullName evidence="2">Uncharacterized protein</fullName>
    </submittedName>
</protein>
<evidence type="ECO:0000256" key="1">
    <source>
        <dbReference type="SAM" id="MobiDB-lite"/>
    </source>
</evidence>
<gene>
    <name evidence="2" type="ORF">JI435_414870</name>
</gene>
<keyword evidence="3" id="KW-1185">Reference proteome</keyword>
<dbReference type="EMBL" id="CP069032">
    <property type="protein sequence ID" value="QRD00244.1"/>
    <property type="molecule type" value="Genomic_DNA"/>
</dbReference>
<evidence type="ECO:0000313" key="3">
    <source>
        <dbReference type="Proteomes" id="UP000663193"/>
    </source>
</evidence>
<dbReference type="Proteomes" id="UP000663193">
    <property type="component" value="Chromosome 10"/>
</dbReference>
<evidence type="ECO:0000313" key="2">
    <source>
        <dbReference type="EMBL" id="QRD00244.1"/>
    </source>
</evidence>
<name>A0A7U2I3C8_PHANO</name>
<organism evidence="2 3">
    <name type="scientific">Phaeosphaeria nodorum (strain SN15 / ATCC MYA-4574 / FGSC 10173)</name>
    <name type="common">Glume blotch fungus</name>
    <name type="synonym">Parastagonospora nodorum</name>
    <dbReference type="NCBI Taxonomy" id="321614"/>
    <lineage>
        <taxon>Eukaryota</taxon>
        <taxon>Fungi</taxon>
        <taxon>Dikarya</taxon>
        <taxon>Ascomycota</taxon>
        <taxon>Pezizomycotina</taxon>
        <taxon>Dothideomycetes</taxon>
        <taxon>Pleosporomycetidae</taxon>
        <taxon>Pleosporales</taxon>
        <taxon>Pleosporineae</taxon>
        <taxon>Phaeosphaeriaceae</taxon>
        <taxon>Parastagonospora</taxon>
    </lineage>
</organism>
<dbReference type="VEuPathDB" id="FungiDB:JI435_414870"/>
<accession>A0A7U2I3C8</accession>
<sequence>MPATTSSLPLSLLQSVSAPASRAASLFLLPPPIHQWLSYKQEMVVDVKRKKSLNMLSLKDSKEAESTPPTPTPR</sequence>
<reference evidence="3" key="1">
    <citation type="journal article" date="2021" name="BMC Genomics">
        <title>Chromosome-level genome assembly and manually-curated proteome of model necrotroph Parastagonospora nodorum Sn15 reveals a genome-wide trove of candidate effector homologs, and redundancy of virulence-related functions within an accessory chromosome.</title>
        <authorList>
            <person name="Bertazzoni S."/>
            <person name="Jones D.A.B."/>
            <person name="Phan H.T."/>
            <person name="Tan K.-C."/>
            <person name="Hane J.K."/>
        </authorList>
    </citation>
    <scope>NUCLEOTIDE SEQUENCE [LARGE SCALE GENOMIC DNA]</scope>
    <source>
        <strain evidence="3">SN15 / ATCC MYA-4574 / FGSC 10173)</strain>
    </source>
</reference>
<dbReference type="AlphaFoldDB" id="A0A7U2I3C8"/>
<feature type="region of interest" description="Disordered" evidence="1">
    <location>
        <begin position="55"/>
        <end position="74"/>
    </location>
</feature>